<evidence type="ECO:0000256" key="5">
    <source>
        <dbReference type="ARBA" id="ARBA00022821"/>
    </source>
</evidence>
<keyword evidence="5" id="KW-0611">Plant defense</keyword>
<feature type="domain" description="Disease resistance R13L4/SHOC-2-like LRR" evidence="9">
    <location>
        <begin position="522"/>
        <end position="671"/>
    </location>
</feature>
<dbReference type="Gene3D" id="1.10.10.10">
    <property type="entry name" value="Winged helix-like DNA-binding domain superfamily/Winged helix DNA-binding domain"/>
    <property type="match status" value="1"/>
</dbReference>
<dbReference type="Gene3D" id="3.80.10.10">
    <property type="entry name" value="Ribonuclease Inhibitor"/>
    <property type="match status" value="1"/>
</dbReference>
<evidence type="ECO:0000259" key="8">
    <source>
        <dbReference type="Pfam" id="PF23559"/>
    </source>
</evidence>
<dbReference type="FunFam" id="1.10.10.10:FF:000322">
    <property type="entry name" value="Probable disease resistance protein At1g63360"/>
    <property type="match status" value="1"/>
</dbReference>
<organism evidence="10 11">
    <name type="scientific">Microthlaspi erraticum</name>
    <dbReference type="NCBI Taxonomy" id="1685480"/>
    <lineage>
        <taxon>Eukaryota</taxon>
        <taxon>Viridiplantae</taxon>
        <taxon>Streptophyta</taxon>
        <taxon>Embryophyta</taxon>
        <taxon>Tracheophyta</taxon>
        <taxon>Spermatophyta</taxon>
        <taxon>Magnoliopsida</taxon>
        <taxon>eudicotyledons</taxon>
        <taxon>Gunneridae</taxon>
        <taxon>Pentapetalae</taxon>
        <taxon>rosids</taxon>
        <taxon>malvids</taxon>
        <taxon>Brassicales</taxon>
        <taxon>Brassicaceae</taxon>
        <taxon>Coluteocarpeae</taxon>
        <taxon>Microthlaspi</taxon>
    </lineage>
</organism>
<comment type="similarity">
    <text evidence="1">Belongs to the disease resistance NB-LRR family.</text>
</comment>
<dbReference type="Pfam" id="PF00931">
    <property type="entry name" value="NB-ARC"/>
    <property type="match status" value="1"/>
</dbReference>
<gene>
    <name evidence="10" type="ORF">MERR_LOCUS16294</name>
</gene>
<dbReference type="EMBL" id="CACVBM020001075">
    <property type="protein sequence ID" value="CAA7029059.1"/>
    <property type="molecule type" value="Genomic_DNA"/>
</dbReference>
<evidence type="ECO:0000259" key="9">
    <source>
        <dbReference type="Pfam" id="PF23598"/>
    </source>
</evidence>
<dbReference type="OrthoDB" id="664960at2759"/>
<reference evidence="10" key="1">
    <citation type="submission" date="2020-01" db="EMBL/GenBank/DDBJ databases">
        <authorList>
            <person name="Mishra B."/>
        </authorList>
    </citation>
    <scope>NUCLEOTIDE SEQUENCE [LARGE SCALE GENOMIC DNA]</scope>
</reference>
<evidence type="ECO:0000256" key="6">
    <source>
        <dbReference type="ARBA" id="ARBA00022840"/>
    </source>
</evidence>
<feature type="domain" description="Disease resistance protein winged helix" evidence="8">
    <location>
        <begin position="414"/>
        <end position="488"/>
    </location>
</feature>
<dbReference type="GO" id="GO:0005524">
    <property type="term" value="F:ATP binding"/>
    <property type="evidence" value="ECO:0007669"/>
    <property type="project" value="UniProtKB-KW"/>
</dbReference>
<protein>
    <submittedName>
        <fullName evidence="10">Uncharacterized protein</fullName>
    </submittedName>
</protein>
<evidence type="ECO:0000256" key="1">
    <source>
        <dbReference type="ARBA" id="ARBA00008894"/>
    </source>
</evidence>
<dbReference type="FunFam" id="1.10.8.430:FF:000003">
    <property type="entry name" value="Probable disease resistance protein At5g66910"/>
    <property type="match status" value="1"/>
</dbReference>
<feature type="domain" description="NB-ARC" evidence="7">
    <location>
        <begin position="157"/>
        <end position="326"/>
    </location>
</feature>
<dbReference type="InterPro" id="IPR058922">
    <property type="entry name" value="WHD_DRP"/>
</dbReference>
<evidence type="ECO:0000313" key="11">
    <source>
        <dbReference type="Proteomes" id="UP000467841"/>
    </source>
</evidence>
<evidence type="ECO:0000259" key="7">
    <source>
        <dbReference type="Pfam" id="PF00931"/>
    </source>
</evidence>
<dbReference type="PANTHER" id="PTHR33463:SF220">
    <property type="entry name" value="NB-ARC DOMAIN-CONTAINING PROTEIN"/>
    <property type="match status" value="1"/>
</dbReference>
<comment type="caution">
    <text evidence="10">The sequence shown here is derived from an EMBL/GenBank/DDBJ whole genome shotgun (WGS) entry which is preliminary data.</text>
</comment>
<evidence type="ECO:0000256" key="2">
    <source>
        <dbReference type="ARBA" id="ARBA00022614"/>
    </source>
</evidence>
<keyword evidence="3" id="KW-0677">Repeat</keyword>
<dbReference type="InterPro" id="IPR002182">
    <property type="entry name" value="NB-ARC"/>
</dbReference>
<sequence>MSFFSCEIGQLLNHVCSCFGSEVNYICNLGKNLDALDKAMKVLRARRADVLTDVQRKESEGLQRLNEVQEWLTSVEDIQNKVYELLLPSTDELDRLCLCGLCTKHLAKSHIYGKSVFEMLEEVEDLKSGGVFERVARRPTVAVVVERPLQSNIVGQEDIFEKAWNHLMDKGTEKMGLYGMGGVGKTTLLERINNKFKFANDGFEIVIWVVVSSNLLIEKIQDEIAEKLGFPREEWKKKEKTEKVTDIHTRLKNKKFVLLLDDIWEEVDLKEIGVPSPTRENGCKVVFTTRSTDVCGQMGVDDPMEVKCLESDEAWDLFREIVGRITLESHPEILELACEVARKCRGLPLALNIIGKNMACKRTVQEWDEAIDTLASSAADFRGMKDHIFPILKYSYDGLREDLPVKSCFQYCALFPEDFSIKKEKLVDYWIGERFIDEKQGLKRAKNKAHGIIGTLVQACLLTEENKAHRFLEKTSCVKMHDVVREMALWIANDFGKNKERCIVQIGVGLREVPKVKNWRLVRRMSLINNEIENVSDTPECPELTTLLFQKNLMMKNISGEFFKSMPSLVVLDLSYNGLLNGLPEEISELVSLRYLHLSLTGIRRLPGGLLKLKKLIYLNLERTIESISGISKLSSLRTLRLVDSRVLQDLNGMKELELLEHLEVVTVSIWSILDADQLFKCSFCYQTSSECYSGAIY</sequence>
<dbReference type="Gene3D" id="1.10.8.430">
    <property type="entry name" value="Helical domain of apoptotic protease-activating factors"/>
    <property type="match status" value="1"/>
</dbReference>
<dbReference type="InterPro" id="IPR055414">
    <property type="entry name" value="LRR_R13L4/SHOC2-like"/>
</dbReference>
<keyword evidence="11" id="KW-1185">Reference proteome</keyword>
<dbReference type="InterPro" id="IPR027417">
    <property type="entry name" value="P-loop_NTPase"/>
</dbReference>
<dbReference type="InterPro" id="IPR036388">
    <property type="entry name" value="WH-like_DNA-bd_sf"/>
</dbReference>
<proteinExistence type="inferred from homology"/>
<dbReference type="InterPro" id="IPR032675">
    <property type="entry name" value="LRR_dom_sf"/>
</dbReference>
<evidence type="ECO:0000256" key="4">
    <source>
        <dbReference type="ARBA" id="ARBA00022741"/>
    </source>
</evidence>
<dbReference type="GO" id="GO:0006952">
    <property type="term" value="P:defense response"/>
    <property type="evidence" value="ECO:0007669"/>
    <property type="project" value="UniProtKB-KW"/>
</dbReference>
<dbReference type="FunFam" id="3.40.50.300:FF:001091">
    <property type="entry name" value="Probable disease resistance protein At1g61300"/>
    <property type="match status" value="1"/>
</dbReference>
<dbReference type="InterPro" id="IPR050905">
    <property type="entry name" value="Plant_NBS-LRR"/>
</dbReference>
<evidence type="ECO:0000256" key="3">
    <source>
        <dbReference type="ARBA" id="ARBA00022737"/>
    </source>
</evidence>
<evidence type="ECO:0000313" key="10">
    <source>
        <dbReference type="EMBL" id="CAA7029059.1"/>
    </source>
</evidence>
<keyword evidence="2" id="KW-0433">Leucine-rich repeat</keyword>
<accession>A0A6D2IN53</accession>
<dbReference type="Gene3D" id="3.40.50.300">
    <property type="entry name" value="P-loop containing nucleotide triphosphate hydrolases"/>
    <property type="match status" value="1"/>
</dbReference>
<dbReference type="Proteomes" id="UP000467841">
    <property type="component" value="Unassembled WGS sequence"/>
</dbReference>
<dbReference type="Pfam" id="PF23559">
    <property type="entry name" value="WHD_DRP"/>
    <property type="match status" value="1"/>
</dbReference>
<dbReference type="InterPro" id="IPR042197">
    <property type="entry name" value="Apaf_helical"/>
</dbReference>
<dbReference type="AlphaFoldDB" id="A0A6D2IN53"/>
<dbReference type="PRINTS" id="PR00364">
    <property type="entry name" value="DISEASERSIST"/>
</dbReference>
<dbReference type="GO" id="GO:0043531">
    <property type="term" value="F:ADP binding"/>
    <property type="evidence" value="ECO:0007669"/>
    <property type="project" value="InterPro"/>
</dbReference>
<dbReference type="SUPFAM" id="SSF52058">
    <property type="entry name" value="L domain-like"/>
    <property type="match status" value="1"/>
</dbReference>
<dbReference type="PANTHER" id="PTHR33463">
    <property type="entry name" value="NB-ARC DOMAIN-CONTAINING PROTEIN-RELATED"/>
    <property type="match status" value="1"/>
</dbReference>
<keyword evidence="6" id="KW-0067">ATP-binding</keyword>
<keyword evidence="4" id="KW-0547">Nucleotide-binding</keyword>
<dbReference type="Pfam" id="PF23598">
    <property type="entry name" value="LRR_14"/>
    <property type="match status" value="1"/>
</dbReference>
<name>A0A6D2IN53_9BRAS</name>
<dbReference type="SUPFAM" id="SSF52540">
    <property type="entry name" value="P-loop containing nucleoside triphosphate hydrolases"/>
    <property type="match status" value="1"/>
</dbReference>